<dbReference type="InterPro" id="IPR025641">
    <property type="entry name" value="DUF4340"/>
</dbReference>
<name>A0A4R6YW36_9GAMM</name>
<proteinExistence type="predicted"/>
<dbReference type="RefSeq" id="WP_133818951.1">
    <property type="nucleotide sequence ID" value="NZ_SNZH01000007.1"/>
</dbReference>
<protein>
    <submittedName>
        <fullName evidence="3">Uncharacterized protein DUF4340</fullName>
    </submittedName>
</protein>
<gene>
    <name evidence="3" type="ORF">DFR29_10734</name>
</gene>
<dbReference type="Proteomes" id="UP000295293">
    <property type="component" value="Unassembled WGS sequence"/>
</dbReference>
<feature type="domain" description="DUF4340" evidence="2">
    <location>
        <begin position="78"/>
        <end position="259"/>
    </location>
</feature>
<dbReference type="AlphaFoldDB" id="A0A4R6YW36"/>
<accession>A0A4R6YW36</accession>
<reference evidence="3 4" key="1">
    <citation type="submission" date="2019-03" db="EMBL/GenBank/DDBJ databases">
        <title>Genomic Encyclopedia of Type Strains, Phase IV (KMG-IV): sequencing the most valuable type-strain genomes for metagenomic binning, comparative biology and taxonomic classification.</title>
        <authorList>
            <person name="Goeker M."/>
        </authorList>
    </citation>
    <scope>NUCLEOTIDE SEQUENCE [LARGE SCALE GENOMIC DNA]</scope>
    <source>
        <strain evidence="3 4">DSM 21667</strain>
    </source>
</reference>
<keyword evidence="4" id="KW-1185">Reference proteome</keyword>
<evidence type="ECO:0000256" key="1">
    <source>
        <dbReference type="SAM" id="MobiDB-lite"/>
    </source>
</evidence>
<feature type="region of interest" description="Disordered" evidence="1">
    <location>
        <begin position="318"/>
        <end position="346"/>
    </location>
</feature>
<dbReference type="OrthoDB" id="7008377at2"/>
<sequence length="400" mass="42626">MNHVNNKTVIGLAVAAGIALIAAIALGTARKPDAEHAGQVATLALPELDNHLNDVKSFSITGPGQKLLATLEKDAGGWTLKEKGGYRADAGKVREYLLKLGQSRLLEAKTTNEQRYAELGLADIGATGSTGVLLALDGLGKPVQLLLGNVNTRGDATFVRRAGDKQSWLAKGNLLPDKTAANWLDKSIVDLPATRVREVVLNKPEGKPLRVFKQQPADTSYAVADLPRGRELASEFAANSLGTTLAGLTFEDVLPAAQAAAPADKLYRSSFAAFDGLVVEVTAWKKDDKFYAQLQARKDAAAADSGIAAAQARAKADWDAQQAAPAAAEAKPAAQPPLSVSDPAKDKSERLAALDAEVARLNLHFNGWTYQLPQYKFANLEKSVDEYLKPLEEKKTTGKK</sequence>
<comment type="caution">
    <text evidence="3">The sequence shown here is derived from an EMBL/GenBank/DDBJ whole genome shotgun (WGS) entry which is preliminary data.</text>
</comment>
<organism evidence="3 4">
    <name type="scientific">Tahibacter aquaticus</name>
    <dbReference type="NCBI Taxonomy" id="520092"/>
    <lineage>
        <taxon>Bacteria</taxon>
        <taxon>Pseudomonadati</taxon>
        <taxon>Pseudomonadota</taxon>
        <taxon>Gammaproteobacteria</taxon>
        <taxon>Lysobacterales</taxon>
        <taxon>Rhodanobacteraceae</taxon>
        <taxon>Tahibacter</taxon>
    </lineage>
</organism>
<dbReference type="EMBL" id="SNZH01000007">
    <property type="protein sequence ID" value="TDR43030.1"/>
    <property type="molecule type" value="Genomic_DNA"/>
</dbReference>
<evidence type="ECO:0000313" key="3">
    <source>
        <dbReference type="EMBL" id="TDR43030.1"/>
    </source>
</evidence>
<feature type="compositionally biased region" description="Low complexity" evidence="1">
    <location>
        <begin position="318"/>
        <end position="337"/>
    </location>
</feature>
<evidence type="ECO:0000313" key="4">
    <source>
        <dbReference type="Proteomes" id="UP000295293"/>
    </source>
</evidence>
<evidence type="ECO:0000259" key="2">
    <source>
        <dbReference type="Pfam" id="PF14238"/>
    </source>
</evidence>
<dbReference type="Pfam" id="PF14238">
    <property type="entry name" value="DUF4340"/>
    <property type="match status" value="1"/>
</dbReference>